<accession>A0A834THA5</accession>
<gene>
    <name evidence="1" type="ORF">G2W53_026491</name>
</gene>
<evidence type="ECO:0000313" key="2">
    <source>
        <dbReference type="Proteomes" id="UP000634136"/>
    </source>
</evidence>
<keyword evidence="2" id="KW-1185">Reference proteome</keyword>
<dbReference type="AlphaFoldDB" id="A0A834THA5"/>
<dbReference type="EMBL" id="JAAIUW010000008">
    <property type="protein sequence ID" value="KAF7821036.1"/>
    <property type="molecule type" value="Genomic_DNA"/>
</dbReference>
<sequence>MWNLYDLDSDRSESWYSNLILVVSSVLWTAFSGDGHAHLLYTAYATSVVSNEDSQLFISRMLLQPELVLEDVSQDHARKTVLAIQSCDL</sequence>
<protein>
    <submittedName>
        <fullName evidence="1">Autophagy-related protein 3-like</fullName>
    </submittedName>
</protein>
<dbReference type="Proteomes" id="UP000634136">
    <property type="component" value="Unassembled WGS sequence"/>
</dbReference>
<organism evidence="1 2">
    <name type="scientific">Senna tora</name>
    <dbReference type="NCBI Taxonomy" id="362788"/>
    <lineage>
        <taxon>Eukaryota</taxon>
        <taxon>Viridiplantae</taxon>
        <taxon>Streptophyta</taxon>
        <taxon>Embryophyta</taxon>
        <taxon>Tracheophyta</taxon>
        <taxon>Spermatophyta</taxon>
        <taxon>Magnoliopsida</taxon>
        <taxon>eudicotyledons</taxon>
        <taxon>Gunneridae</taxon>
        <taxon>Pentapetalae</taxon>
        <taxon>rosids</taxon>
        <taxon>fabids</taxon>
        <taxon>Fabales</taxon>
        <taxon>Fabaceae</taxon>
        <taxon>Caesalpinioideae</taxon>
        <taxon>Cassia clade</taxon>
        <taxon>Senna</taxon>
    </lineage>
</organism>
<reference evidence="1" key="1">
    <citation type="submission" date="2020-09" db="EMBL/GenBank/DDBJ databases">
        <title>Genome-Enabled Discovery of Anthraquinone Biosynthesis in Senna tora.</title>
        <authorList>
            <person name="Kang S.-H."/>
            <person name="Pandey R.P."/>
            <person name="Lee C.-M."/>
            <person name="Sim J.-S."/>
            <person name="Jeong J.-T."/>
            <person name="Choi B.-S."/>
            <person name="Jung M."/>
            <person name="Ginzburg D."/>
            <person name="Zhao K."/>
            <person name="Won S.Y."/>
            <person name="Oh T.-J."/>
            <person name="Yu Y."/>
            <person name="Kim N.-H."/>
            <person name="Lee O.R."/>
            <person name="Lee T.-H."/>
            <person name="Bashyal P."/>
            <person name="Kim T.-S."/>
            <person name="Lee W.-H."/>
            <person name="Kawkins C."/>
            <person name="Kim C.-K."/>
            <person name="Kim J.S."/>
            <person name="Ahn B.O."/>
            <person name="Rhee S.Y."/>
            <person name="Sohng J.K."/>
        </authorList>
    </citation>
    <scope>NUCLEOTIDE SEQUENCE</scope>
    <source>
        <tissue evidence="1">Leaf</tissue>
    </source>
</reference>
<proteinExistence type="predicted"/>
<name>A0A834THA5_9FABA</name>
<dbReference type="OrthoDB" id="1584384at2759"/>
<evidence type="ECO:0000313" key="1">
    <source>
        <dbReference type="EMBL" id="KAF7821036.1"/>
    </source>
</evidence>
<comment type="caution">
    <text evidence="1">The sequence shown here is derived from an EMBL/GenBank/DDBJ whole genome shotgun (WGS) entry which is preliminary data.</text>
</comment>